<evidence type="ECO:0000259" key="13">
    <source>
        <dbReference type="SMART" id="SM00014"/>
    </source>
</evidence>
<keyword evidence="15" id="KW-1185">Reference proteome</keyword>
<evidence type="ECO:0000256" key="7">
    <source>
        <dbReference type="ARBA" id="ARBA00022989"/>
    </source>
</evidence>
<dbReference type="InterPro" id="IPR000326">
    <property type="entry name" value="PAP2/HPO"/>
</dbReference>
<evidence type="ECO:0000256" key="4">
    <source>
        <dbReference type="ARBA" id="ARBA00022692"/>
    </source>
</evidence>
<dbReference type="PANTHER" id="PTHR11247">
    <property type="entry name" value="PALMITOYL-PROTEIN THIOESTERASE/DOLICHYLDIPHOSPHATASE 1"/>
    <property type="match status" value="1"/>
</dbReference>
<evidence type="ECO:0000256" key="2">
    <source>
        <dbReference type="ARBA" id="ARBA00004922"/>
    </source>
</evidence>
<reference evidence="14 15" key="1">
    <citation type="submission" date="2014-02" db="EMBL/GenBank/DDBJ databases">
        <title>The genome sequence of Colletotrichum fioriniae PJ7.</title>
        <authorList>
            <person name="Baroncelli R."/>
            <person name="Thon M.R."/>
        </authorList>
    </citation>
    <scope>NUCLEOTIDE SEQUENCE [LARGE SCALE GENOMIC DNA]</scope>
    <source>
        <strain evidence="14 15">PJ7</strain>
    </source>
</reference>
<protein>
    <recommendedName>
        <fullName evidence="11">Dolichyldiphosphatase</fullName>
        <ecNumber evidence="11">3.6.1.43</ecNumber>
    </recommendedName>
</protein>
<dbReference type="CDD" id="cd03382">
    <property type="entry name" value="PAP2_dolichyldiphosphatase"/>
    <property type="match status" value="1"/>
</dbReference>
<keyword evidence="8 11" id="KW-0472">Membrane</keyword>
<name>A0A010RN66_9PEZI</name>
<keyword evidence="5 11" id="KW-0378">Hydrolase</keyword>
<dbReference type="GO" id="GO:0047874">
    <property type="term" value="F:dolichyldiphosphatase activity"/>
    <property type="evidence" value="ECO:0007669"/>
    <property type="project" value="UniProtKB-UniRule"/>
</dbReference>
<dbReference type="HOGENOM" id="CLU_813822_0_0_1"/>
<comment type="pathway">
    <text evidence="2 11">Protein modification; protein glycosylation.</text>
</comment>
<evidence type="ECO:0000256" key="3">
    <source>
        <dbReference type="ARBA" id="ARBA00005518"/>
    </source>
</evidence>
<dbReference type="EMBL" id="JARH01000347">
    <property type="protein sequence ID" value="EXF81876.1"/>
    <property type="molecule type" value="Genomic_DNA"/>
</dbReference>
<dbReference type="InterPro" id="IPR036938">
    <property type="entry name" value="PAP2/HPO_sf"/>
</dbReference>
<evidence type="ECO:0000256" key="11">
    <source>
        <dbReference type="RuleBase" id="RU367078"/>
    </source>
</evidence>
<evidence type="ECO:0000256" key="6">
    <source>
        <dbReference type="ARBA" id="ARBA00022824"/>
    </source>
</evidence>
<dbReference type="InterPro" id="IPR039667">
    <property type="entry name" value="Dolichyldiphosphatase_PAP2"/>
</dbReference>
<dbReference type="Gene3D" id="1.20.144.10">
    <property type="entry name" value="Phosphatidic acid phosphatase type 2/haloperoxidase"/>
    <property type="match status" value="1"/>
</dbReference>
<dbReference type="PANTHER" id="PTHR11247:SF1">
    <property type="entry name" value="DOLICHYLDIPHOSPHATASE 1"/>
    <property type="match status" value="1"/>
</dbReference>
<proteinExistence type="inferred from homology"/>
<keyword evidence="4 11" id="KW-0812">Transmembrane</keyword>
<evidence type="ECO:0000256" key="5">
    <source>
        <dbReference type="ARBA" id="ARBA00022801"/>
    </source>
</evidence>
<dbReference type="EC" id="3.6.1.43" evidence="11"/>
<sequence length="341" mass="38154">MRAQPHSALAGGTIEAPDWPELEAMQSDVFMQSAVHHDPRRLLQLYQPLGGVSQSASPAQHLSIAQPLPHRGTWHLAFKNSPDPSPPPPPPLGQGHHIETHGQANAVESKTMDQDTRPLASLSLTHVYYDPDDSLSFLCAWLALLPQALCIVYATLIWSTREVEIALMFAGQLGCEAINFALKRLIKEERPRRIHGKGYGMPSSHAQFVAYWSVFLVLFLLVRHRPSSARRHHRPYSLVERVVVSIAALGIAAAVAWSRIYLNYHTEKQVMVGCLAGTVCAIGWFLVTAIARDFGLLAWGLQTPIARLFRFRDLVVEEDPCQAGWDKWEERRVEADQQKTK</sequence>
<keyword evidence="6 11" id="KW-0256">Endoplasmic reticulum</keyword>
<dbReference type="SMART" id="SM00014">
    <property type="entry name" value="acidPPc"/>
    <property type="match status" value="1"/>
</dbReference>
<comment type="subcellular location">
    <subcellularLocation>
        <location evidence="1 11">Endoplasmic reticulum membrane</location>
        <topology evidence="1 11">Multi-pass membrane protein</topology>
    </subcellularLocation>
</comment>
<evidence type="ECO:0000256" key="1">
    <source>
        <dbReference type="ARBA" id="ARBA00004477"/>
    </source>
</evidence>
<feature type="transmembrane region" description="Helical" evidence="11">
    <location>
        <begin position="242"/>
        <end position="262"/>
    </location>
</feature>
<organism evidence="14 15">
    <name type="scientific">Colletotrichum fioriniae PJ7</name>
    <dbReference type="NCBI Taxonomy" id="1445577"/>
    <lineage>
        <taxon>Eukaryota</taxon>
        <taxon>Fungi</taxon>
        <taxon>Dikarya</taxon>
        <taxon>Ascomycota</taxon>
        <taxon>Pezizomycotina</taxon>
        <taxon>Sordariomycetes</taxon>
        <taxon>Hypocreomycetidae</taxon>
        <taxon>Glomerellales</taxon>
        <taxon>Glomerellaceae</taxon>
        <taxon>Colletotrichum</taxon>
        <taxon>Colletotrichum acutatum species complex</taxon>
    </lineage>
</organism>
<feature type="transmembrane region" description="Helical" evidence="11">
    <location>
        <begin position="203"/>
        <end position="222"/>
    </location>
</feature>
<dbReference type="AlphaFoldDB" id="A0A010RN66"/>
<evidence type="ECO:0000256" key="12">
    <source>
        <dbReference type="SAM" id="MobiDB-lite"/>
    </source>
</evidence>
<comment type="catalytic activity">
    <reaction evidence="10 11">
        <text>a di-trans,poly-cis-dolichyl diphosphate + H2O = a di-trans,poly-cis-dolichyl phosphate + phosphate + H(+)</text>
        <dbReference type="Rhea" id="RHEA:14385"/>
        <dbReference type="Rhea" id="RHEA-COMP:19498"/>
        <dbReference type="Rhea" id="RHEA-COMP:19506"/>
        <dbReference type="ChEBI" id="CHEBI:15377"/>
        <dbReference type="ChEBI" id="CHEBI:15378"/>
        <dbReference type="ChEBI" id="CHEBI:43474"/>
        <dbReference type="ChEBI" id="CHEBI:57497"/>
        <dbReference type="ChEBI" id="CHEBI:57683"/>
        <dbReference type="EC" id="3.6.1.43"/>
    </reaction>
</comment>
<feature type="transmembrane region" description="Helical" evidence="11">
    <location>
        <begin position="269"/>
        <end position="291"/>
    </location>
</feature>
<dbReference type="GO" id="GO:0005789">
    <property type="term" value="C:endoplasmic reticulum membrane"/>
    <property type="evidence" value="ECO:0007669"/>
    <property type="project" value="UniProtKB-SubCell"/>
</dbReference>
<feature type="region of interest" description="Disordered" evidence="12">
    <location>
        <begin position="75"/>
        <end position="98"/>
    </location>
</feature>
<evidence type="ECO:0000313" key="14">
    <source>
        <dbReference type="EMBL" id="EXF81876.1"/>
    </source>
</evidence>
<dbReference type="Proteomes" id="UP000020467">
    <property type="component" value="Unassembled WGS sequence"/>
</dbReference>
<evidence type="ECO:0000313" key="15">
    <source>
        <dbReference type="Proteomes" id="UP000020467"/>
    </source>
</evidence>
<dbReference type="UniPathway" id="UPA00378"/>
<feature type="compositionally biased region" description="Pro residues" evidence="12">
    <location>
        <begin position="83"/>
        <end position="92"/>
    </location>
</feature>
<dbReference type="Pfam" id="PF01569">
    <property type="entry name" value="PAP2"/>
    <property type="match status" value="1"/>
</dbReference>
<accession>A0A010RN66</accession>
<dbReference type="GO" id="GO:0008610">
    <property type="term" value="P:lipid biosynthetic process"/>
    <property type="evidence" value="ECO:0007669"/>
    <property type="project" value="TreeGrafter"/>
</dbReference>
<feature type="transmembrane region" description="Helical" evidence="11">
    <location>
        <begin position="135"/>
        <end position="159"/>
    </location>
</feature>
<dbReference type="OrthoDB" id="302705at2759"/>
<keyword evidence="7 11" id="KW-1133">Transmembrane helix</keyword>
<evidence type="ECO:0000256" key="9">
    <source>
        <dbReference type="ARBA" id="ARBA00024907"/>
    </source>
</evidence>
<feature type="domain" description="Phosphatidic acid phosphatase type 2/haloperoxidase" evidence="13">
    <location>
        <begin position="165"/>
        <end position="285"/>
    </location>
</feature>
<dbReference type="eggNOG" id="KOG3146">
    <property type="taxonomic scope" value="Eukaryota"/>
</dbReference>
<dbReference type="GO" id="GO:0006487">
    <property type="term" value="P:protein N-linked glycosylation"/>
    <property type="evidence" value="ECO:0007669"/>
    <property type="project" value="UniProtKB-UniRule"/>
</dbReference>
<comment type="similarity">
    <text evidence="3 11">Belongs to the dolichyldiphosphatase family.</text>
</comment>
<dbReference type="KEGG" id="cfj:CFIO01_06783"/>
<comment type="function">
    <text evidence="9 11">Required for efficient N-glycosylation. Necessary for maintaining optimal levels of dolichol-linked oligosaccharides. Hydrolyzes dolichyl pyrophosphate at a very high rate and dolichyl monophosphate at a much lower rate. Does not act on phosphatidate.</text>
</comment>
<comment type="caution">
    <text evidence="14">The sequence shown here is derived from an EMBL/GenBank/DDBJ whole genome shotgun (WGS) entry which is preliminary data.</text>
</comment>
<evidence type="ECO:0000256" key="8">
    <source>
        <dbReference type="ARBA" id="ARBA00023136"/>
    </source>
</evidence>
<dbReference type="SUPFAM" id="SSF48317">
    <property type="entry name" value="Acid phosphatase/Vanadium-dependent haloperoxidase"/>
    <property type="match status" value="1"/>
</dbReference>
<evidence type="ECO:0000256" key="10">
    <source>
        <dbReference type="ARBA" id="ARBA00047349"/>
    </source>
</evidence>
<dbReference type="FunFam" id="1.20.144.10:FF:000003">
    <property type="entry name" value="Dolichyldiphosphatase 1"/>
    <property type="match status" value="1"/>
</dbReference>
<gene>
    <name evidence="14" type="ORF">CFIO01_06783</name>
</gene>
<dbReference type="STRING" id="1445577.A0A010RN66"/>